<keyword evidence="2" id="KW-1277">Toxin-antitoxin system</keyword>
<dbReference type="InterPro" id="IPR038570">
    <property type="entry name" value="HicA_sf"/>
</dbReference>
<evidence type="ECO:0000256" key="7">
    <source>
        <dbReference type="ARBA" id="ARBA00023016"/>
    </source>
</evidence>
<dbReference type="Pfam" id="PF13560">
    <property type="entry name" value="HTH_31"/>
    <property type="match status" value="1"/>
</dbReference>
<comment type="caution">
    <text evidence="9">The sequence shown here is derived from an EMBL/GenBank/DDBJ whole genome shotgun (WGS) entry which is preliminary data.</text>
</comment>
<dbReference type="Pfam" id="PF07927">
    <property type="entry name" value="HicA_toxin"/>
    <property type="match status" value="1"/>
</dbReference>
<dbReference type="GO" id="GO:0004519">
    <property type="term" value="F:endonuclease activity"/>
    <property type="evidence" value="ECO:0007669"/>
    <property type="project" value="UniProtKB-KW"/>
</dbReference>
<evidence type="ECO:0000256" key="3">
    <source>
        <dbReference type="ARBA" id="ARBA00022722"/>
    </source>
</evidence>
<name>A0A0A6P735_9GAMM</name>
<keyword evidence="6" id="KW-0694">RNA-binding</keyword>
<dbReference type="CDD" id="cd00093">
    <property type="entry name" value="HTH_XRE"/>
    <property type="match status" value="1"/>
</dbReference>
<keyword evidence="10" id="KW-1185">Reference proteome</keyword>
<evidence type="ECO:0000313" key="9">
    <source>
        <dbReference type="EMBL" id="KHD06119.1"/>
    </source>
</evidence>
<keyword evidence="3" id="KW-0540">Nuclease</keyword>
<evidence type="ECO:0000256" key="6">
    <source>
        <dbReference type="ARBA" id="ARBA00022884"/>
    </source>
</evidence>
<evidence type="ECO:0000256" key="5">
    <source>
        <dbReference type="ARBA" id="ARBA00022801"/>
    </source>
</evidence>
<dbReference type="GO" id="GO:0016787">
    <property type="term" value="F:hydrolase activity"/>
    <property type="evidence" value="ECO:0007669"/>
    <property type="project" value="UniProtKB-KW"/>
</dbReference>
<feature type="domain" description="HTH cro/C1-type" evidence="8">
    <location>
        <begin position="140"/>
        <end position="195"/>
    </location>
</feature>
<evidence type="ECO:0000256" key="2">
    <source>
        <dbReference type="ARBA" id="ARBA00022649"/>
    </source>
</evidence>
<proteinExistence type="inferred from homology"/>
<dbReference type="GO" id="GO:0003677">
    <property type="term" value="F:DNA binding"/>
    <property type="evidence" value="ECO:0007669"/>
    <property type="project" value="InterPro"/>
</dbReference>
<reference evidence="9 10" key="1">
    <citation type="journal article" date="2016" name="Front. Microbiol.">
        <title>Single-Cell (Meta-)Genomics of a Dimorphic Candidatus Thiomargarita nelsonii Reveals Genomic Plasticity.</title>
        <authorList>
            <person name="Flood B.E."/>
            <person name="Fliss P."/>
            <person name="Jones D.S."/>
            <person name="Dick G.J."/>
            <person name="Jain S."/>
            <person name="Kaster A.K."/>
            <person name="Winkel M."/>
            <person name="Mussmann M."/>
            <person name="Bailey J."/>
        </authorList>
    </citation>
    <scope>NUCLEOTIDE SEQUENCE [LARGE SCALE GENOMIC DNA]</scope>
    <source>
        <strain evidence="9">Hydrate Ridge</strain>
    </source>
</reference>
<keyword evidence="4" id="KW-0255">Endonuclease</keyword>
<keyword evidence="5" id="KW-0378">Hydrolase</keyword>
<protein>
    <recommendedName>
        <fullName evidence="8">HTH cro/C1-type domain-containing protein</fullName>
    </recommendedName>
</protein>
<organism evidence="9 10">
    <name type="scientific">Candidatus Thiomargarita nelsonii</name>
    <dbReference type="NCBI Taxonomy" id="1003181"/>
    <lineage>
        <taxon>Bacteria</taxon>
        <taxon>Pseudomonadati</taxon>
        <taxon>Pseudomonadota</taxon>
        <taxon>Gammaproteobacteria</taxon>
        <taxon>Thiotrichales</taxon>
        <taxon>Thiotrichaceae</taxon>
        <taxon>Thiomargarita</taxon>
    </lineage>
</organism>
<dbReference type="Gene3D" id="1.10.260.40">
    <property type="entry name" value="lambda repressor-like DNA-binding domains"/>
    <property type="match status" value="1"/>
</dbReference>
<dbReference type="SUPFAM" id="SSF54786">
    <property type="entry name" value="YcfA/nrd intein domain"/>
    <property type="match status" value="1"/>
</dbReference>
<comment type="similarity">
    <text evidence="1">Belongs to the HicA mRNA interferase family.</text>
</comment>
<dbReference type="InterPro" id="IPR010982">
    <property type="entry name" value="Lambda_DNA-bd_dom_sf"/>
</dbReference>
<gene>
    <name evidence="9" type="ORF">PN36_18115</name>
</gene>
<dbReference type="InterPro" id="IPR012933">
    <property type="entry name" value="HicA_mRNA_interferase"/>
</dbReference>
<dbReference type="AlphaFoldDB" id="A0A0A6P735"/>
<evidence type="ECO:0000259" key="8">
    <source>
        <dbReference type="PROSITE" id="PS50943"/>
    </source>
</evidence>
<dbReference type="PROSITE" id="PS50943">
    <property type="entry name" value="HTH_CROC1"/>
    <property type="match status" value="1"/>
</dbReference>
<dbReference type="InterPro" id="IPR001387">
    <property type="entry name" value="Cro/C1-type_HTH"/>
</dbReference>
<evidence type="ECO:0000256" key="1">
    <source>
        <dbReference type="ARBA" id="ARBA00006620"/>
    </source>
</evidence>
<keyword evidence="7" id="KW-0346">Stress response</keyword>
<dbReference type="SUPFAM" id="SSF47413">
    <property type="entry name" value="lambda repressor-like DNA-binding domains"/>
    <property type="match status" value="1"/>
</dbReference>
<evidence type="ECO:0000256" key="4">
    <source>
        <dbReference type="ARBA" id="ARBA00022759"/>
    </source>
</evidence>
<dbReference type="Proteomes" id="UP000030428">
    <property type="component" value="Unassembled WGS sequence"/>
</dbReference>
<evidence type="ECO:0000313" key="10">
    <source>
        <dbReference type="Proteomes" id="UP000030428"/>
    </source>
</evidence>
<sequence>MKRKQLENELKKLGWWFLRHGGNHDIWTNGLGQEPIPRHNEINEKLARSILRKAKKSIERSNIMRFSGKVYKDGKFWLAEIPILDVMTQGYTRKEAFEMVADMLETMVNKEGFQIQVFKGSHGEFEVGSIDSRSLIRLLLQRKRERSGLSLSQVAERLGVSSQNAYAYYEQGRSVPTIEKLNELLNAVNTEIVIKESVLA</sequence>
<dbReference type="SMART" id="SM00530">
    <property type="entry name" value="HTH_XRE"/>
    <property type="match status" value="1"/>
</dbReference>
<accession>A0A0A6P735</accession>
<dbReference type="Gene3D" id="3.30.920.30">
    <property type="entry name" value="Hypothetical protein"/>
    <property type="match status" value="1"/>
</dbReference>
<dbReference type="GO" id="GO:0003729">
    <property type="term" value="F:mRNA binding"/>
    <property type="evidence" value="ECO:0007669"/>
    <property type="project" value="InterPro"/>
</dbReference>
<dbReference type="EMBL" id="JSZA02000070">
    <property type="protein sequence ID" value="KHD06119.1"/>
    <property type="molecule type" value="Genomic_DNA"/>
</dbReference>